<accession>Q47DC2</accession>
<proteinExistence type="predicted"/>
<feature type="signal peptide" evidence="1">
    <location>
        <begin position="1"/>
        <end position="43"/>
    </location>
</feature>
<dbReference type="eggNOG" id="ENOG5033EB5">
    <property type="taxonomic scope" value="Bacteria"/>
</dbReference>
<dbReference type="EMBL" id="CP000089">
    <property type="protein sequence ID" value="AAZ47159.1"/>
    <property type="molecule type" value="Genomic_DNA"/>
</dbReference>
<reference evidence="2" key="1">
    <citation type="submission" date="2005-08" db="EMBL/GenBank/DDBJ databases">
        <title>Complete sequence of Dechloromonas aromatica RCB.</title>
        <authorList>
            <person name="Salinero K.K."/>
            <person name="Copeland A."/>
            <person name="Lucas S."/>
            <person name="Lapidus A."/>
            <person name="Barry K."/>
            <person name="Detter J.C."/>
            <person name="Glavina T."/>
            <person name="Hammon N."/>
            <person name="Israni S."/>
            <person name="Pitluck S."/>
            <person name="Di Bartolo G."/>
            <person name="Trong S."/>
            <person name="Schmutz J."/>
            <person name="Larimer F."/>
            <person name="Land M."/>
            <person name="Ivanova N."/>
            <person name="Richardson P."/>
        </authorList>
    </citation>
    <scope>NUCLEOTIDE SEQUENCE</scope>
    <source>
        <strain evidence="2">RCB</strain>
    </source>
</reference>
<dbReference type="SUPFAM" id="SSF50965">
    <property type="entry name" value="Galactose oxidase, central domain"/>
    <property type="match status" value="1"/>
</dbReference>
<gene>
    <name evidence="2" type="ordered locus">Daro_2423</name>
</gene>
<name>Q47DC2_DECAR</name>
<evidence type="ECO:0008006" key="3">
    <source>
        <dbReference type="Google" id="ProtNLM"/>
    </source>
</evidence>
<dbReference type="STRING" id="159087.Daro_2423"/>
<feature type="chain" id="PRO_5004233447" description="PEP-CTERM protein-sorting domain-containing protein" evidence="1">
    <location>
        <begin position="44"/>
        <end position="497"/>
    </location>
</feature>
<dbReference type="InterPro" id="IPR011043">
    <property type="entry name" value="Gal_Oxase/kelch_b-propeller"/>
</dbReference>
<dbReference type="AlphaFoldDB" id="Q47DC2"/>
<keyword evidence="1" id="KW-0732">Signal</keyword>
<evidence type="ECO:0000313" key="2">
    <source>
        <dbReference type="EMBL" id="AAZ47159.1"/>
    </source>
</evidence>
<evidence type="ECO:0000256" key="1">
    <source>
        <dbReference type="SAM" id="SignalP"/>
    </source>
</evidence>
<dbReference type="KEGG" id="dar:Daro_2423"/>
<sequence length="497" mass="53622">MKVSRLADRNKSMKNSSWIGKRARKAASLSLVMICLNSTSATAAVDLSYLQGLLASTPEGGWVQVNTNKFSDAWASTQAGGVPGSDPAAIVHAWSSVAWDSTRGDLLLFGGGHANYAGNEMYVWQGSDGAWTRGSLPSRMERYGSTATFFTVDNAAPQSAHTYDNNIYVPINDMFVTFGGAAYNSGAGFVVKGPDGNPLPAGPWMWDPQKADPNKVGGTDGSGYLPSTLGGMMWSNQYGKWVGDPGSTYLEGSTAYRQENGHDVIYVTGAGGGGWPSLFRYELGNVRAGELGSFEKVAVAWNAPSFQGTSTIANNLFIRTSSVPGFQMGFGVWDLSKSNASNPDGNRDIAIYLVNEDGTPFMMNVDYGIDFDSVNGKILMWDGRDKGTVWETEAVYDSLGNLVTTWVVKKRVSSTVQQPTGNFQTGVLGKWDFVEQLGAFIALDEFTSATQDAGVWLYKPFSDVQEPPSGDLPEPATLALNIFALLILFWRFRLKLG</sequence>
<organism evidence="2">
    <name type="scientific">Dechloromonas aromatica (strain RCB)</name>
    <dbReference type="NCBI Taxonomy" id="159087"/>
    <lineage>
        <taxon>Bacteria</taxon>
        <taxon>Pseudomonadati</taxon>
        <taxon>Pseudomonadota</taxon>
        <taxon>Betaproteobacteria</taxon>
        <taxon>Rhodocyclales</taxon>
        <taxon>Azonexaceae</taxon>
        <taxon>Dechloromonas</taxon>
    </lineage>
</organism>
<protein>
    <recommendedName>
        <fullName evidence="3">PEP-CTERM protein-sorting domain-containing protein</fullName>
    </recommendedName>
</protein>
<dbReference type="HOGENOM" id="CLU_555295_0_0_4"/>